<evidence type="ECO:0000256" key="2">
    <source>
        <dbReference type="ARBA" id="ARBA00022553"/>
    </source>
</evidence>
<sequence>MTPIAGLRVSNNNWFPWVTKPNLTTDFMQHSECEEPQTCPCGPERDTEEISATDIQRPPIAREPQEDHHHSKQPARVSRHKLQHPGPTPRTTKTQAIMSSKTEGDSKLQKLRRHCQSFCSQDLGEQKKQDIQQRLRDSEEQWTKLLKHTKQAVSEAERQQALDLQLRNYEALKESTSSWLERRQQALISLDHETDLEKVIKTVQNILSLKPEADSKLTELTRQSQNLSEQAEISEHTWREAQKAAQDSEQLWGKVLQTAENTLLRAEVQYLLSREMEAFRNHAGSSKNWIEDLQKQADSMQCGTQGSKAQLEERMNTAQAILSSKSNGESQVIELKTRAQSLCEHTDLEADKKLEVQQTVQDVETRWRTVVRAAEETQRQLHGVMEHLLSCEYKQDQAEARLAEIQKQTSYLPQIFPWPGLGERRQAVEQARTLLDQSTALAPLLSDVRSQREELYEITQDQSWTNPSSAAREDAIPALLTQLTDVVANLEQGIVKERQCTLLIEQHEAAQDWLREQVKGLGPPPADRRGLRNAVNTLKALLQTVDREQREMMELDAAKDCLLSLCTPGGQDAITLEVSHLHELCANSEQEVRERLTTCKRRLEEMDCELAQISQGLKDRAAALQWELHSLDQAFSYSEPQNNIAQLQQHWHSLQNCENSLLDLGVNVHDMYQEVNSATFTNELPAEIISLVASLCQQHASLECRLSDHQGACSTNTAHYLKDCISAMQQWSHSNPSDSASSVQVTLEEGTKLQHNLHEALSHEQFLTACLTTDLFEKFKKECLGTLRQVDVHKTSLSQILKEIEERDKRLPDVQSSDVSYVNLVETKTAVVASPRTEPRQRRKDLTRAEPSEGPESLFAAETHTGVVTKHPTEDHDSVQPTTAMKMTENDSMDNQIVAEDISPEDEKVFQDQYQQEKGVATVVLDISGRFMPAGDSHSDEVETHALAHAKDSEVDISASSIILNKTSDTELQKTEHKATEASQESPERDLDTVSELQLPLSSDSTDVSISLQLETMDVGTGGLEMKETEKKLERARVFSTQQSDTLTPDQEEYEFFTTTSTKSPIVSPEPSYKEKIMGMKVSDSQQSEAADELMYFREQQGLTSSVINEQSPDKIELNYLIKCDEAETESQSEEATLSAQEDKGHLATAGVEQTSLTNQESESPKDFDGIKASTDREVLTAQTEEDNANNQTVVEQYSEEGDETEIQILEDHALKEKKMATIIIDTSEGFIDKANFLPDEVETCVLSSQAKELISASSVMPYQESEHRPKEAPQQTVTQSSERDLDTASKVQLSSSSDPTDAPNIADYIENLWKNTDEIEKRYLILDVPDRAICQTFDIDLKQPDKESKGKNDSNRFFSSVCAIAMSQDGRAGLTEINFSEEENVKLRGTASEQEKSDQGTSQETSKELEESDVHEVKQIREEISAQKEPVCVLPLDIATTPEVTDNTCVTGNGPNKEPAEANIQEGITKQISSEAKPSASESVSDHKTEFVEISFYEQDQIHQIETKMANKYSIPDEHPTLLTHMGDPKSVTLEKSQMLTEVCELDIQRGPEDSETTSIQDEKETLIDIVQTHNQSEKIVVDIIPDEAATEMNEIKMQESGAHILGNVFQSDSVQLSFLGYESIQPHETRVIEISLKNIGPREHETRMELLTTEQKRLGLDEEHSDMKDHPEMSAETPDDFSKSLGEPSEEGQKTPMEPEEQVATQASSTEHKNMFAKVEEPAIDATGADSQQTDSTWKEIVSQSDSNQHILSTLPSCDADTFGPYGQNG</sequence>
<evidence type="ECO:0000313" key="8">
    <source>
        <dbReference type="Proteomes" id="UP001311232"/>
    </source>
</evidence>
<feature type="region of interest" description="Disordered" evidence="6">
    <location>
        <begin position="1258"/>
        <end position="1305"/>
    </location>
</feature>
<dbReference type="InterPro" id="IPR018159">
    <property type="entry name" value="Spectrin/alpha-actinin"/>
</dbReference>
<organism evidence="7 8">
    <name type="scientific">Crenichthys baileyi</name>
    <name type="common">White River springfish</name>
    <dbReference type="NCBI Taxonomy" id="28760"/>
    <lineage>
        <taxon>Eukaryota</taxon>
        <taxon>Metazoa</taxon>
        <taxon>Chordata</taxon>
        <taxon>Craniata</taxon>
        <taxon>Vertebrata</taxon>
        <taxon>Euteleostomi</taxon>
        <taxon>Actinopterygii</taxon>
        <taxon>Neopterygii</taxon>
        <taxon>Teleostei</taxon>
        <taxon>Neoteleostei</taxon>
        <taxon>Acanthomorphata</taxon>
        <taxon>Ovalentaria</taxon>
        <taxon>Atherinomorphae</taxon>
        <taxon>Cyprinodontiformes</taxon>
        <taxon>Goodeidae</taxon>
        <taxon>Crenichthys</taxon>
    </lineage>
</organism>
<keyword evidence="4" id="KW-0472">Membrane</keyword>
<dbReference type="PANTHER" id="PTHR14514">
    <property type="entry name" value="PKA ANCHORING PROTEIN"/>
    <property type="match status" value="1"/>
</dbReference>
<feature type="region of interest" description="Disordered" evidence="6">
    <location>
        <begin position="833"/>
        <end position="855"/>
    </location>
</feature>
<comment type="caution">
    <text evidence="7">The sequence shown here is derived from an EMBL/GenBank/DDBJ whole genome shotgun (WGS) entry which is preliminary data.</text>
</comment>
<dbReference type="EMBL" id="JAHHUM010002048">
    <property type="protein sequence ID" value="KAK5606834.1"/>
    <property type="molecule type" value="Genomic_DNA"/>
</dbReference>
<dbReference type="SMART" id="SM00150">
    <property type="entry name" value="SPEC"/>
    <property type="match status" value="2"/>
</dbReference>
<dbReference type="SUPFAM" id="SSF46966">
    <property type="entry name" value="Spectrin repeat"/>
    <property type="match status" value="1"/>
</dbReference>
<feature type="compositionally biased region" description="Basic and acidic residues" evidence="6">
    <location>
        <begin position="1659"/>
        <end position="1675"/>
    </location>
</feature>
<evidence type="ECO:0000256" key="6">
    <source>
        <dbReference type="SAM" id="MobiDB-lite"/>
    </source>
</evidence>
<evidence type="ECO:0000256" key="1">
    <source>
        <dbReference type="ARBA" id="ARBA00004308"/>
    </source>
</evidence>
<keyword evidence="3" id="KW-0677">Repeat</keyword>
<feature type="compositionally biased region" description="Polar residues" evidence="6">
    <location>
        <begin position="89"/>
        <end position="101"/>
    </location>
</feature>
<evidence type="ECO:0000256" key="4">
    <source>
        <dbReference type="ARBA" id="ARBA00023136"/>
    </source>
</evidence>
<feature type="coiled-coil region" evidence="5">
    <location>
        <begin position="531"/>
        <end position="558"/>
    </location>
</feature>
<keyword evidence="5" id="KW-0175">Coiled coil</keyword>
<feature type="compositionally biased region" description="Polar residues" evidence="6">
    <location>
        <begin position="1731"/>
        <end position="1758"/>
    </location>
</feature>
<feature type="compositionally biased region" description="Basic residues" evidence="6">
    <location>
        <begin position="70"/>
        <end position="83"/>
    </location>
</feature>
<feature type="region of interest" description="Disordered" evidence="6">
    <location>
        <begin position="34"/>
        <end position="107"/>
    </location>
</feature>
<evidence type="ECO:0000256" key="5">
    <source>
        <dbReference type="SAM" id="Coils"/>
    </source>
</evidence>
<evidence type="ECO:0008006" key="9">
    <source>
        <dbReference type="Google" id="ProtNLM"/>
    </source>
</evidence>
<feature type="region of interest" description="Disordered" evidence="6">
    <location>
        <begin position="968"/>
        <end position="992"/>
    </location>
</feature>
<keyword evidence="2" id="KW-0597">Phosphoprotein</keyword>
<dbReference type="Proteomes" id="UP001311232">
    <property type="component" value="Unassembled WGS sequence"/>
</dbReference>
<gene>
    <name evidence="7" type="ORF">CRENBAI_014971</name>
</gene>
<feature type="coiled-coil region" evidence="5">
    <location>
        <begin position="210"/>
        <end position="237"/>
    </location>
</feature>
<feature type="region of interest" description="Disordered" evidence="6">
    <location>
        <begin position="1386"/>
        <end position="1417"/>
    </location>
</feature>
<feature type="region of interest" description="Disordered" evidence="6">
    <location>
        <begin position="1659"/>
        <end position="1772"/>
    </location>
</feature>
<comment type="subcellular location">
    <subcellularLocation>
        <location evidence="1">Endomembrane system</location>
    </subcellularLocation>
</comment>
<dbReference type="Gene3D" id="1.20.58.60">
    <property type="match status" value="1"/>
</dbReference>
<evidence type="ECO:0000256" key="3">
    <source>
        <dbReference type="ARBA" id="ARBA00022737"/>
    </source>
</evidence>
<proteinExistence type="predicted"/>
<reference evidence="7 8" key="1">
    <citation type="submission" date="2021-06" db="EMBL/GenBank/DDBJ databases">
        <authorList>
            <person name="Palmer J.M."/>
        </authorList>
    </citation>
    <scope>NUCLEOTIDE SEQUENCE [LARGE SCALE GENOMIC DNA]</scope>
    <source>
        <strain evidence="7 8">MEX-2019</strain>
        <tissue evidence="7">Muscle</tissue>
    </source>
</reference>
<accession>A0AAV9RDG8</accession>
<protein>
    <recommendedName>
        <fullName evidence="9">Nesprin-2-like</fullName>
    </recommendedName>
</protein>
<feature type="compositionally biased region" description="Basic and acidic residues" evidence="6">
    <location>
        <begin position="1406"/>
        <end position="1417"/>
    </location>
</feature>
<feature type="compositionally biased region" description="Basic and acidic residues" evidence="6">
    <location>
        <begin position="837"/>
        <end position="851"/>
    </location>
</feature>
<dbReference type="PANTHER" id="PTHR14514:SF7">
    <property type="entry name" value="KASH DOMAIN-CONTAINING PROTEIN"/>
    <property type="match status" value="1"/>
</dbReference>
<keyword evidence="8" id="KW-1185">Reference proteome</keyword>
<evidence type="ECO:0000313" key="7">
    <source>
        <dbReference type="EMBL" id="KAK5606834.1"/>
    </source>
</evidence>
<feature type="compositionally biased region" description="Polar residues" evidence="6">
    <location>
        <begin position="1290"/>
        <end position="1300"/>
    </location>
</feature>
<feature type="compositionally biased region" description="Basic and acidic residues" evidence="6">
    <location>
        <begin position="1712"/>
        <end position="1723"/>
    </location>
</feature>
<name>A0AAV9RDG8_9TELE</name>